<dbReference type="Gene3D" id="2.30.110.10">
    <property type="entry name" value="Electron Transport, Fmn-binding Protein, Chain A"/>
    <property type="match status" value="1"/>
</dbReference>
<dbReference type="AlphaFoldDB" id="A0A1M6UIP8"/>
<evidence type="ECO:0000313" key="2">
    <source>
        <dbReference type="EMBL" id="SHK68978.1"/>
    </source>
</evidence>
<evidence type="ECO:0000313" key="3">
    <source>
        <dbReference type="Proteomes" id="UP000183975"/>
    </source>
</evidence>
<accession>A0A1M6UIP8</accession>
<organism evidence="2 3">
    <name type="scientific">Anaerotignum lactatifermentans DSM 14214</name>
    <dbReference type="NCBI Taxonomy" id="1121323"/>
    <lineage>
        <taxon>Bacteria</taxon>
        <taxon>Bacillati</taxon>
        <taxon>Bacillota</taxon>
        <taxon>Clostridia</taxon>
        <taxon>Lachnospirales</taxon>
        <taxon>Anaerotignaceae</taxon>
        <taxon>Anaerotignum</taxon>
    </lineage>
</organism>
<dbReference type="RefSeq" id="WP_072851706.1">
    <property type="nucleotide sequence ID" value="NZ_FRAH01000039.1"/>
</dbReference>
<feature type="domain" description="Pyridoxamine 5'-phosphate oxidase N-terminal" evidence="1">
    <location>
        <begin position="6"/>
        <end position="78"/>
    </location>
</feature>
<dbReference type="InterPro" id="IPR012349">
    <property type="entry name" value="Split_barrel_FMN-bd"/>
</dbReference>
<reference evidence="2 3" key="1">
    <citation type="submission" date="2016-11" db="EMBL/GenBank/DDBJ databases">
        <authorList>
            <person name="Jaros S."/>
            <person name="Januszkiewicz K."/>
            <person name="Wedrychowicz H."/>
        </authorList>
    </citation>
    <scope>NUCLEOTIDE SEQUENCE [LARGE SCALE GENOMIC DNA]</scope>
    <source>
        <strain evidence="2 3">DSM 14214</strain>
    </source>
</reference>
<dbReference type="OrthoDB" id="9792542at2"/>
<dbReference type="Proteomes" id="UP000183975">
    <property type="component" value="Unassembled WGS sequence"/>
</dbReference>
<dbReference type="GeneID" id="78176384"/>
<sequence>MKNPVEYLRECKVFYLATCERNQPRVRPFGAVALYQNHVYFMTANTKKVYRQLKENPLAEVCAMHPDGTWIRINGNVIWDNSREAKVAMLEQNPDLRSMYSEDDGKMEVFYLEGGSVTIDSFTAPQESMAL</sequence>
<protein>
    <submittedName>
        <fullName evidence="2">Uncharacterized protein, pyridoxamine 5'-phosphate oxidase (PNPOx-like) family</fullName>
    </submittedName>
</protein>
<dbReference type="InterPro" id="IPR011576">
    <property type="entry name" value="Pyridox_Oxase_N"/>
</dbReference>
<gene>
    <name evidence="2" type="ORF">SAMN02745138_02174</name>
</gene>
<dbReference type="EMBL" id="FRAH01000039">
    <property type="protein sequence ID" value="SHK68978.1"/>
    <property type="molecule type" value="Genomic_DNA"/>
</dbReference>
<keyword evidence="3" id="KW-1185">Reference proteome</keyword>
<dbReference type="SUPFAM" id="SSF50475">
    <property type="entry name" value="FMN-binding split barrel"/>
    <property type="match status" value="1"/>
</dbReference>
<name>A0A1M6UIP8_9FIRM</name>
<proteinExistence type="predicted"/>
<dbReference type="Pfam" id="PF01243">
    <property type="entry name" value="PNPOx_N"/>
    <property type="match status" value="1"/>
</dbReference>
<evidence type="ECO:0000259" key="1">
    <source>
        <dbReference type="Pfam" id="PF01243"/>
    </source>
</evidence>